<evidence type="ECO:0000313" key="5">
    <source>
        <dbReference type="Proteomes" id="UP000000420"/>
    </source>
</evidence>
<comment type="subcellular location">
    <subcellularLocation>
        <location evidence="2">Cell outer membrane</location>
    </subcellularLocation>
</comment>
<dbReference type="InterPro" id="IPR047202">
    <property type="entry name" value="Lipocalin_Blc-like_dom"/>
</dbReference>
<evidence type="ECO:0000256" key="1">
    <source>
        <dbReference type="ARBA" id="ARBA00006889"/>
    </source>
</evidence>
<dbReference type="GO" id="GO:0009279">
    <property type="term" value="C:cell outer membrane"/>
    <property type="evidence" value="ECO:0007669"/>
    <property type="project" value="UniProtKB-SubCell"/>
</dbReference>
<dbReference type="GO" id="GO:0006950">
    <property type="term" value="P:response to stress"/>
    <property type="evidence" value="ECO:0007669"/>
    <property type="project" value="UniProtKB-ARBA"/>
</dbReference>
<keyword evidence="2" id="KW-0472">Membrane</keyword>
<dbReference type="Proteomes" id="UP000000420">
    <property type="component" value="Chromosome"/>
</dbReference>
<dbReference type="InterPro" id="IPR022271">
    <property type="entry name" value="Lipocalin_ApoD"/>
</dbReference>
<organism evidence="4 5">
    <name type="scientific">Xanthomonas campestris pv. campestris (strain 8004)</name>
    <dbReference type="NCBI Taxonomy" id="314565"/>
    <lineage>
        <taxon>Bacteria</taxon>
        <taxon>Pseudomonadati</taxon>
        <taxon>Pseudomonadota</taxon>
        <taxon>Gammaproteobacteria</taxon>
        <taxon>Lysobacterales</taxon>
        <taxon>Lysobacteraceae</taxon>
        <taxon>Xanthomonas</taxon>
    </lineage>
</organism>
<feature type="domain" description="Lipocalin/cytosolic fatty-acid binding" evidence="3">
    <location>
        <begin position="29"/>
        <end position="174"/>
    </location>
</feature>
<evidence type="ECO:0000259" key="3">
    <source>
        <dbReference type="Pfam" id="PF08212"/>
    </source>
</evidence>
<dbReference type="InterPro" id="IPR000566">
    <property type="entry name" value="Lipocln_cytosolic_FA-bd_dom"/>
</dbReference>
<dbReference type="PRINTS" id="PR01171">
    <property type="entry name" value="BCTLIPOCALIN"/>
</dbReference>
<name>A0A0H2XC33_XANC8</name>
<evidence type="ECO:0000256" key="2">
    <source>
        <dbReference type="PIRNR" id="PIRNR036893"/>
    </source>
</evidence>
<reference evidence="4 5" key="1">
    <citation type="journal article" date="2005" name="Genome Res.">
        <title>Comparative and functional genomic analyses of the pathogenicity of phytopathogen Xanthomonas campestris pv. campestris.</title>
        <authorList>
            <person name="Qian W."/>
            <person name="Jia Y."/>
            <person name="Ren S.X."/>
            <person name="He Y.Q."/>
            <person name="Feng J.X."/>
            <person name="Lu L.F."/>
            <person name="Sun Q."/>
            <person name="Ying G."/>
            <person name="Tang D.J."/>
            <person name="Tang H."/>
            <person name="Wu W."/>
            <person name="Hao P."/>
            <person name="Wang L."/>
            <person name="Jiang B.L."/>
            <person name="Zeng S."/>
            <person name="Gu W.Y."/>
            <person name="Lu G."/>
            <person name="Rong L."/>
            <person name="Tian Y."/>
            <person name="Yao Z."/>
            <person name="Fu G."/>
            <person name="Chen B."/>
            <person name="Fang R."/>
            <person name="Qiang B."/>
            <person name="Chen Z."/>
            <person name="Zhao G.P."/>
            <person name="Tang J.L."/>
            <person name="He C."/>
        </authorList>
    </citation>
    <scope>NUCLEOTIDE SEQUENCE [LARGE SCALE GENOMIC DNA]</scope>
    <source>
        <strain evidence="4 5">8004</strain>
    </source>
</reference>
<dbReference type="SUPFAM" id="SSF50814">
    <property type="entry name" value="Lipocalins"/>
    <property type="match status" value="1"/>
</dbReference>
<dbReference type="PROSITE" id="PS00213">
    <property type="entry name" value="LIPOCALIN"/>
    <property type="match status" value="1"/>
</dbReference>
<keyword evidence="2" id="KW-0446">Lipid-binding</keyword>
<dbReference type="GO" id="GO:0008289">
    <property type="term" value="F:lipid binding"/>
    <property type="evidence" value="ECO:0007669"/>
    <property type="project" value="UniProtKB-UniRule"/>
</dbReference>
<dbReference type="InterPro" id="IPR002446">
    <property type="entry name" value="Lipocalin_bac"/>
</dbReference>
<sequence length="185" mass="20898">MAVRVQLRRSHCTEAAMSRHPDLSTVASLDLSRYLGTWYEIARLPIRFEDADCTDVSAHYSLDADGGIRVQNRCFTAKGELEEAVGQARAIDETGARLEVTFLPEGLRWIPFTKGDYWVMRIDSDYTAALVGSPDRKYLWLLARLPQLDENIAQTYLAHAREQGFDLAPLIHTPHTGRLTEQPLP</sequence>
<keyword evidence="2 4" id="KW-0449">Lipoprotein</keyword>
<dbReference type="PANTHER" id="PTHR10612:SF34">
    <property type="entry name" value="APOLIPOPROTEIN D"/>
    <property type="match status" value="1"/>
</dbReference>
<dbReference type="HOGENOM" id="CLU_068449_3_1_6"/>
<accession>A0A0H2XC33</accession>
<comment type="subunit">
    <text evidence="2">Homodimer.</text>
</comment>
<proteinExistence type="inferred from homology"/>
<evidence type="ECO:0000313" key="4">
    <source>
        <dbReference type="EMBL" id="AAY50999.1"/>
    </source>
</evidence>
<dbReference type="InterPro" id="IPR022272">
    <property type="entry name" value="Lipocalin_CS"/>
</dbReference>
<keyword evidence="2" id="KW-0998">Cell outer membrane</keyword>
<dbReference type="KEGG" id="xcb:XC_3960"/>
<comment type="similarity">
    <text evidence="1 2">Belongs to the calycin superfamily. Lipocalin family.</text>
</comment>
<dbReference type="PIRSF" id="PIRSF036893">
    <property type="entry name" value="Lipocalin_ApoD"/>
    <property type="match status" value="1"/>
</dbReference>
<gene>
    <name evidence="4" type="ordered locus">XC_3960</name>
</gene>
<dbReference type="CDD" id="cd19438">
    <property type="entry name" value="lipocalin_Blc-like"/>
    <property type="match status" value="1"/>
</dbReference>
<dbReference type="AlphaFoldDB" id="A0A0H2XC33"/>
<dbReference type="PANTHER" id="PTHR10612">
    <property type="entry name" value="APOLIPOPROTEIN D"/>
    <property type="match status" value="1"/>
</dbReference>
<comment type="function">
    <text evidence="2">Involved in the storage or transport of lipids necessary for membrane maintenance under stressful conditions. Displays a binding preference for lysophospholipids.</text>
</comment>
<dbReference type="EMBL" id="CP000050">
    <property type="protein sequence ID" value="AAY50999.1"/>
    <property type="molecule type" value="Genomic_DNA"/>
</dbReference>
<protein>
    <recommendedName>
        <fullName evidence="2">Outer membrane lipoprotein Blc</fullName>
    </recommendedName>
</protein>
<dbReference type="Gene3D" id="2.40.128.20">
    <property type="match status" value="1"/>
</dbReference>
<dbReference type="InterPro" id="IPR012674">
    <property type="entry name" value="Calycin"/>
</dbReference>
<dbReference type="Pfam" id="PF08212">
    <property type="entry name" value="Lipocalin_2"/>
    <property type="match status" value="1"/>
</dbReference>